<gene>
    <name evidence="1" type="ORF">PoB_003524100</name>
</gene>
<keyword evidence="2" id="KW-1185">Reference proteome</keyword>
<reference evidence="1 2" key="1">
    <citation type="journal article" date="2021" name="Elife">
        <title>Chloroplast acquisition without the gene transfer in kleptoplastic sea slugs, Plakobranchus ocellatus.</title>
        <authorList>
            <person name="Maeda T."/>
            <person name="Takahashi S."/>
            <person name="Yoshida T."/>
            <person name="Shimamura S."/>
            <person name="Takaki Y."/>
            <person name="Nagai Y."/>
            <person name="Toyoda A."/>
            <person name="Suzuki Y."/>
            <person name="Arimoto A."/>
            <person name="Ishii H."/>
            <person name="Satoh N."/>
            <person name="Nishiyama T."/>
            <person name="Hasebe M."/>
            <person name="Maruyama T."/>
            <person name="Minagawa J."/>
            <person name="Obokata J."/>
            <person name="Shigenobu S."/>
        </authorList>
    </citation>
    <scope>NUCLEOTIDE SEQUENCE [LARGE SCALE GENOMIC DNA]</scope>
</reference>
<sequence length="135" mass="14883">MPGSASYQWETDRAVHHGSGRLAGQCLVTVEDWPGSASWQWKTGRAEHHGSGRLAGQCIVAVEDWPGSASRQWKTCRAVHGDCDLSAANDCKDSRTYSKFVYIYMECSVAGTHKSRDFLPLTITRGKSTVTNYKA</sequence>
<accession>A0AAV4AKA7</accession>
<protein>
    <submittedName>
        <fullName evidence="1">Uncharacterized protein</fullName>
    </submittedName>
</protein>
<dbReference type="EMBL" id="BLXT01003994">
    <property type="protein sequence ID" value="GFO08736.1"/>
    <property type="molecule type" value="Genomic_DNA"/>
</dbReference>
<dbReference type="AlphaFoldDB" id="A0AAV4AKA7"/>
<organism evidence="1 2">
    <name type="scientific">Plakobranchus ocellatus</name>
    <dbReference type="NCBI Taxonomy" id="259542"/>
    <lineage>
        <taxon>Eukaryota</taxon>
        <taxon>Metazoa</taxon>
        <taxon>Spiralia</taxon>
        <taxon>Lophotrochozoa</taxon>
        <taxon>Mollusca</taxon>
        <taxon>Gastropoda</taxon>
        <taxon>Heterobranchia</taxon>
        <taxon>Euthyneura</taxon>
        <taxon>Panpulmonata</taxon>
        <taxon>Sacoglossa</taxon>
        <taxon>Placobranchoidea</taxon>
        <taxon>Plakobranchidae</taxon>
        <taxon>Plakobranchus</taxon>
    </lineage>
</organism>
<name>A0AAV4AKA7_9GAST</name>
<dbReference type="Proteomes" id="UP000735302">
    <property type="component" value="Unassembled WGS sequence"/>
</dbReference>
<proteinExistence type="predicted"/>
<evidence type="ECO:0000313" key="1">
    <source>
        <dbReference type="EMBL" id="GFO08736.1"/>
    </source>
</evidence>
<comment type="caution">
    <text evidence="1">The sequence shown here is derived from an EMBL/GenBank/DDBJ whole genome shotgun (WGS) entry which is preliminary data.</text>
</comment>
<evidence type="ECO:0000313" key="2">
    <source>
        <dbReference type="Proteomes" id="UP000735302"/>
    </source>
</evidence>